<proteinExistence type="predicted"/>
<dbReference type="SUPFAM" id="SSF110296">
    <property type="entry name" value="Oligoxyloglucan reducing end-specific cellobiohydrolase"/>
    <property type="match status" value="1"/>
</dbReference>
<keyword evidence="2" id="KW-1185">Reference proteome</keyword>
<dbReference type="EMBL" id="JAPNKE010000002">
    <property type="protein sequence ID" value="MCY1004185.1"/>
    <property type="molecule type" value="Genomic_DNA"/>
</dbReference>
<dbReference type="Proteomes" id="UP001150924">
    <property type="component" value="Unassembled WGS sequence"/>
</dbReference>
<organism evidence="1 2">
    <name type="scientific">Nannocystis pusilla</name>
    <dbReference type="NCBI Taxonomy" id="889268"/>
    <lineage>
        <taxon>Bacteria</taxon>
        <taxon>Pseudomonadati</taxon>
        <taxon>Myxococcota</taxon>
        <taxon>Polyangia</taxon>
        <taxon>Nannocystales</taxon>
        <taxon>Nannocystaceae</taxon>
        <taxon>Nannocystis</taxon>
    </lineage>
</organism>
<sequence length="187" mass="20260">MRGRRRRRAAPQHRRRRELGLPAEVPAELGDLRAVAFDPSVANAFIAVGLDGAVVLSEDGQTWTAMPGASADFQALASYAGRWVLAGADGAVSLIIDGEFFDESQFDTTTITGIAREGEWLVREDGVVISGSPFWYDETAVRVEEELPPLRAVTPMGDEAIVVGDGGLIGRARISDELECDRRYAAR</sequence>
<dbReference type="RefSeq" id="WP_267765721.1">
    <property type="nucleotide sequence ID" value="NZ_JAPNKE010000002.1"/>
</dbReference>
<dbReference type="AlphaFoldDB" id="A0A9X3EJ69"/>
<evidence type="ECO:0000313" key="1">
    <source>
        <dbReference type="EMBL" id="MCY1004185.1"/>
    </source>
</evidence>
<protein>
    <submittedName>
        <fullName evidence="1">Uncharacterized protein</fullName>
    </submittedName>
</protein>
<reference evidence="1" key="1">
    <citation type="submission" date="2022-11" db="EMBL/GenBank/DDBJ databases">
        <title>Minimal conservation of predation-associated metabolite biosynthetic gene clusters underscores biosynthetic potential of Myxococcota including descriptions for ten novel species: Archangium lansinium sp. nov., Myxococcus landrumus sp. nov., Nannocystis bai.</title>
        <authorList>
            <person name="Ahearne A."/>
            <person name="Stevens C."/>
            <person name="Phillips K."/>
        </authorList>
    </citation>
    <scope>NUCLEOTIDE SEQUENCE</scope>
    <source>
        <strain evidence="1">Na p29</strain>
    </source>
</reference>
<gene>
    <name evidence="1" type="ORF">OV079_01100</name>
</gene>
<accession>A0A9X3EJ69</accession>
<name>A0A9X3EJ69_9BACT</name>
<comment type="caution">
    <text evidence="1">The sequence shown here is derived from an EMBL/GenBank/DDBJ whole genome shotgun (WGS) entry which is preliminary data.</text>
</comment>
<evidence type="ECO:0000313" key="2">
    <source>
        <dbReference type="Proteomes" id="UP001150924"/>
    </source>
</evidence>